<dbReference type="GO" id="GO:0016616">
    <property type="term" value="F:oxidoreductase activity, acting on the CH-OH group of donors, NAD or NADP as acceptor"/>
    <property type="evidence" value="ECO:0007669"/>
    <property type="project" value="TreeGrafter"/>
</dbReference>
<dbReference type="InterPro" id="IPR036291">
    <property type="entry name" value="NAD(P)-bd_dom_sf"/>
</dbReference>
<dbReference type="NCBIfam" id="NF009386">
    <property type="entry name" value="PRK12745.1"/>
    <property type="match status" value="1"/>
</dbReference>
<dbReference type="Pfam" id="PF13561">
    <property type="entry name" value="adh_short_C2"/>
    <property type="match status" value="1"/>
</dbReference>
<dbReference type="Gene3D" id="3.40.50.720">
    <property type="entry name" value="NAD(P)-binding Rossmann-like Domain"/>
    <property type="match status" value="1"/>
</dbReference>
<dbReference type="STRING" id="234267.Acid_2700"/>
<dbReference type="OrthoDB" id="9803333at2"/>
<name>Q023Y7_SOLUE</name>
<proteinExistence type="inferred from homology"/>
<dbReference type="FunFam" id="3.40.50.720:FF:000173">
    <property type="entry name" value="3-oxoacyl-[acyl-carrier protein] reductase"/>
    <property type="match status" value="1"/>
</dbReference>
<dbReference type="InParanoid" id="Q023Y7"/>
<gene>
    <name evidence="3" type="ordered locus">Acid_2700</name>
</gene>
<dbReference type="eggNOG" id="COG1028">
    <property type="taxonomic scope" value="Bacteria"/>
</dbReference>
<comment type="similarity">
    <text evidence="1">Belongs to the short-chain dehydrogenases/reductases (SDR) family.</text>
</comment>
<keyword evidence="2" id="KW-0560">Oxidoreductase</keyword>
<dbReference type="InterPro" id="IPR002347">
    <property type="entry name" value="SDR_fam"/>
</dbReference>
<evidence type="ECO:0000256" key="1">
    <source>
        <dbReference type="ARBA" id="ARBA00006484"/>
    </source>
</evidence>
<dbReference type="PANTHER" id="PTHR42760:SF133">
    <property type="entry name" value="3-OXOACYL-[ACYL-CARRIER-PROTEIN] REDUCTASE"/>
    <property type="match status" value="1"/>
</dbReference>
<dbReference type="GO" id="GO:0006633">
    <property type="term" value="P:fatty acid biosynthetic process"/>
    <property type="evidence" value="ECO:0007669"/>
    <property type="project" value="TreeGrafter"/>
</dbReference>
<protein>
    <submittedName>
        <fullName evidence="3">Short-chain dehydrogenase/reductase SDR</fullName>
    </submittedName>
</protein>
<evidence type="ECO:0000313" key="3">
    <source>
        <dbReference type="EMBL" id="ABJ83689.1"/>
    </source>
</evidence>
<dbReference type="HOGENOM" id="CLU_010194_1_3_0"/>
<dbReference type="GO" id="GO:0048038">
    <property type="term" value="F:quinone binding"/>
    <property type="evidence" value="ECO:0007669"/>
    <property type="project" value="TreeGrafter"/>
</dbReference>
<accession>Q023Y7</accession>
<sequence length="244" mass="26786">MKPTAIVTGASRGIGRAIATELAKTHQVIATYRGRQDAAESLRAETGSDIFQCDIGSRSDREALMAFARERFHKLDVLVNNAGMAPRERRDLLDATEESFDELIATNLKGPHFLTQQAARWMSEHQDGRIVFVTSISSYTASVNRGEYCVSKAALSMTVALYAQRLAELGIKVFEIRPGIIRTDMIAKVEQVYEEKIAAGLLPQRRMGEGCDVAKAVRVIADGMLDYSTGQVLNVDGGFSLRSL</sequence>
<dbReference type="KEGG" id="sus:Acid_2700"/>
<dbReference type="EMBL" id="CP000473">
    <property type="protein sequence ID" value="ABJ83689.1"/>
    <property type="molecule type" value="Genomic_DNA"/>
</dbReference>
<dbReference type="AlphaFoldDB" id="Q023Y7"/>
<dbReference type="PANTHER" id="PTHR42760">
    <property type="entry name" value="SHORT-CHAIN DEHYDROGENASES/REDUCTASES FAMILY MEMBER"/>
    <property type="match status" value="1"/>
</dbReference>
<dbReference type="SUPFAM" id="SSF51735">
    <property type="entry name" value="NAD(P)-binding Rossmann-fold domains"/>
    <property type="match status" value="1"/>
</dbReference>
<dbReference type="PRINTS" id="PR00080">
    <property type="entry name" value="SDRFAMILY"/>
</dbReference>
<organism evidence="3">
    <name type="scientific">Solibacter usitatus (strain Ellin6076)</name>
    <dbReference type="NCBI Taxonomy" id="234267"/>
    <lineage>
        <taxon>Bacteria</taxon>
        <taxon>Pseudomonadati</taxon>
        <taxon>Acidobacteriota</taxon>
        <taxon>Terriglobia</taxon>
        <taxon>Bryobacterales</taxon>
        <taxon>Solibacteraceae</taxon>
        <taxon>Candidatus Solibacter</taxon>
    </lineage>
</organism>
<evidence type="ECO:0000256" key="2">
    <source>
        <dbReference type="ARBA" id="ARBA00023002"/>
    </source>
</evidence>
<dbReference type="PRINTS" id="PR00081">
    <property type="entry name" value="GDHRDH"/>
</dbReference>
<reference evidence="3" key="1">
    <citation type="submission" date="2006-10" db="EMBL/GenBank/DDBJ databases">
        <title>Complete sequence of Solibacter usitatus Ellin6076.</title>
        <authorList>
            <consortium name="US DOE Joint Genome Institute"/>
            <person name="Copeland A."/>
            <person name="Lucas S."/>
            <person name="Lapidus A."/>
            <person name="Barry K."/>
            <person name="Detter J.C."/>
            <person name="Glavina del Rio T."/>
            <person name="Hammon N."/>
            <person name="Israni S."/>
            <person name="Dalin E."/>
            <person name="Tice H."/>
            <person name="Pitluck S."/>
            <person name="Thompson L.S."/>
            <person name="Brettin T."/>
            <person name="Bruce D."/>
            <person name="Han C."/>
            <person name="Tapia R."/>
            <person name="Gilna P."/>
            <person name="Schmutz J."/>
            <person name="Larimer F."/>
            <person name="Land M."/>
            <person name="Hauser L."/>
            <person name="Kyrpides N."/>
            <person name="Mikhailova N."/>
            <person name="Janssen P.H."/>
            <person name="Kuske C.R."/>
            <person name="Richardson P."/>
        </authorList>
    </citation>
    <scope>NUCLEOTIDE SEQUENCE</scope>
    <source>
        <strain evidence="3">Ellin6076</strain>
    </source>
</reference>